<evidence type="ECO:0000313" key="4">
    <source>
        <dbReference type="Proteomes" id="UP001553843"/>
    </source>
</evidence>
<protein>
    <submittedName>
        <fullName evidence="3">ISAs1 family transposase</fullName>
    </submittedName>
</protein>
<accession>A0ABV3LQZ2</accession>
<dbReference type="Pfam" id="PF01609">
    <property type="entry name" value="DDE_Tnp_1"/>
    <property type="match status" value="1"/>
</dbReference>
<keyword evidence="4" id="KW-1185">Reference proteome</keyword>
<dbReference type="Proteomes" id="UP001553843">
    <property type="component" value="Unassembled WGS sequence"/>
</dbReference>
<sequence>MEFSTLCDPGKSVPADASSLVPPVFDQLGPHPRAAPREIPDLLERLAQVPDPRDPRGVRYPLVTVLALTACAVLAGARSLLAVSEWVADAATELLERLGTRVDPLFPERSWPAESTIRRLLTRVDADVLDRAVGAWLADRQGRSDGLRGLAVDGKSLRGAARAGGRRIHLLAACDHADGLVLAQMDVGEKTNEITRFQPLLDTLPDLSGIVVTSDAMHTQYDHATYLRGRDAHYIVIVKRNTKRLRQQLKVLPWKQIPLQDRTRTTGHGRSEIRRLKVCTVNNLLFPGARQAVQIVRRRVHRTTGKISLKTYAVTCLAAEQAPPARLAQLVRGHWTVEALHHVRDVTFTEDASQLRTGNAPRAMATYRNLAIGALRLASVRNIAAGLRRTARDQTRALTLLGLT</sequence>
<dbReference type="InterPro" id="IPR032806">
    <property type="entry name" value="YbfD_N"/>
</dbReference>
<dbReference type="RefSeq" id="WP_359775775.1">
    <property type="nucleotide sequence ID" value="NZ_JBEYRR010000002.1"/>
</dbReference>
<dbReference type="InterPro" id="IPR002559">
    <property type="entry name" value="Transposase_11"/>
</dbReference>
<organism evidence="3 4">
    <name type="scientific">Streptomyces huasconensis</name>
    <dbReference type="NCBI Taxonomy" id="1854574"/>
    <lineage>
        <taxon>Bacteria</taxon>
        <taxon>Bacillati</taxon>
        <taxon>Actinomycetota</taxon>
        <taxon>Actinomycetes</taxon>
        <taxon>Kitasatosporales</taxon>
        <taxon>Streptomycetaceae</taxon>
        <taxon>Streptomyces</taxon>
    </lineage>
</organism>
<name>A0ABV3LQZ2_9ACTN</name>
<comment type="caution">
    <text evidence="3">The sequence shown here is derived from an EMBL/GenBank/DDBJ whole genome shotgun (WGS) entry which is preliminary data.</text>
</comment>
<reference evidence="3 4" key="1">
    <citation type="submission" date="2024-06" db="EMBL/GenBank/DDBJ databases">
        <title>The Natural Products Discovery Center: Release of the First 8490 Sequenced Strains for Exploring Actinobacteria Biosynthetic Diversity.</title>
        <authorList>
            <person name="Kalkreuter E."/>
            <person name="Kautsar S.A."/>
            <person name="Yang D."/>
            <person name="Bader C.D."/>
            <person name="Teijaro C.N."/>
            <person name="Fluegel L."/>
            <person name="Davis C.M."/>
            <person name="Simpson J.R."/>
            <person name="Lauterbach L."/>
            <person name="Steele A.D."/>
            <person name="Gui C."/>
            <person name="Meng S."/>
            <person name="Li G."/>
            <person name="Viehrig K."/>
            <person name="Ye F."/>
            <person name="Su P."/>
            <person name="Kiefer A.F."/>
            <person name="Nichols A."/>
            <person name="Cepeda A.J."/>
            <person name="Yan W."/>
            <person name="Fan B."/>
            <person name="Jiang Y."/>
            <person name="Adhikari A."/>
            <person name="Zheng C.-J."/>
            <person name="Schuster L."/>
            <person name="Cowan T.M."/>
            <person name="Smanski M.J."/>
            <person name="Chevrette M.G."/>
            <person name="De Carvalho L.P.S."/>
            <person name="Shen B."/>
        </authorList>
    </citation>
    <scope>NUCLEOTIDE SEQUENCE [LARGE SCALE GENOMIC DNA]</scope>
    <source>
        <strain evidence="3 4">NPDC047833</strain>
    </source>
</reference>
<feature type="domain" description="Transposase IS4-like" evidence="1">
    <location>
        <begin position="147"/>
        <end position="371"/>
    </location>
</feature>
<dbReference type="InterPro" id="IPR012337">
    <property type="entry name" value="RNaseH-like_sf"/>
</dbReference>
<evidence type="ECO:0000259" key="1">
    <source>
        <dbReference type="Pfam" id="PF01609"/>
    </source>
</evidence>
<feature type="domain" description="H repeat-associated protein N-terminal" evidence="2">
    <location>
        <begin position="44"/>
        <end position="137"/>
    </location>
</feature>
<dbReference type="Pfam" id="PF13808">
    <property type="entry name" value="DDE_Tnp_1_assoc"/>
    <property type="match status" value="1"/>
</dbReference>
<dbReference type="InterPro" id="IPR051698">
    <property type="entry name" value="Transposase_11-like"/>
</dbReference>
<dbReference type="NCBIfam" id="NF033564">
    <property type="entry name" value="transpos_ISAs1"/>
    <property type="match status" value="1"/>
</dbReference>
<gene>
    <name evidence="3" type="ORF">AB0887_07840</name>
</gene>
<dbReference type="PANTHER" id="PTHR30298">
    <property type="entry name" value="H REPEAT-ASSOCIATED PREDICTED TRANSPOSASE"/>
    <property type="match status" value="1"/>
</dbReference>
<evidence type="ECO:0000259" key="2">
    <source>
        <dbReference type="Pfam" id="PF13808"/>
    </source>
</evidence>
<dbReference type="PANTHER" id="PTHR30298:SF0">
    <property type="entry name" value="PROTEIN YBFL-RELATED"/>
    <property type="match status" value="1"/>
</dbReference>
<evidence type="ECO:0000313" key="3">
    <source>
        <dbReference type="EMBL" id="MEW2361872.1"/>
    </source>
</evidence>
<dbReference type="EMBL" id="JBEYRS010000002">
    <property type="protein sequence ID" value="MEW2361872.1"/>
    <property type="molecule type" value="Genomic_DNA"/>
</dbReference>
<dbReference type="InterPro" id="IPR047647">
    <property type="entry name" value="ISAs1_transpos"/>
</dbReference>
<proteinExistence type="predicted"/>
<dbReference type="SUPFAM" id="SSF53098">
    <property type="entry name" value="Ribonuclease H-like"/>
    <property type="match status" value="1"/>
</dbReference>